<proteinExistence type="inferred from homology"/>
<dbReference type="SUPFAM" id="SSF51445">
    <property type="entry name" value="(Trans)glycosidases"/>
    <property type="match status" value="1"/>
</dbReference>
<dbReference type="Gene3D" id="3.90.400.10">
    <property type="entry name" value="Oligo-1,6-glucosidase, Domain 2"/>
    <property type="match status" value="1"/>
</dbReference>
<comment type="caution">
    <text evidence="3">The sequence shown here is derived from an EMBL/GenBank/DDBJ whole genome shotgun (WGS) entry which is preliminary data.</text>
</comment>
<protein>
    <submittedName>
        <fullName evidence="3">Alpha-glucosidase</fullName>
        <ecNumber evidence="3">3.2.1.20</ecNumber>
    </submittedName>
</protein>
<dbReference type="PANTHER" id="PTHR10357">
    <property type="entry name" value="ALPHA-AMYLASE FAMILY MEMBER"/>
    <property type="match status" value="1"/>
</dbReference>
<accession>A0ABU2BGZ7</accession>
<dbReference type="EC" id="3.2.1.20" evidence="3"/>
<dbReference type="SMART" id="SM00642">
    <property type="entry name" value="Aamy"/>
    <property type="match status" value="1"/>
</dbReference>
<keyword evidence="4" id="KW-1185">Reference proteome</keyword>
<reference evidence="3 4" key="1">
    <citation type="submission" date="2023-07" db="EMBL/GenBank/DDBJ databases">
        <title>Sequencing the genomes of 1000 actinobacteria strains.</title>
        <authorList>
            <person name="Klenk H.-P."/>
        </authorList>
    </citation>
    <scope>NUCLEOTIDE SEQUENCE [LARGE SCALE GENOMIC DNA]</scope>
    <source>
        <strain evidence="3 4">DSM 20167</strain>
    </source>
</reference>
<dbReference type="RefSeq" id="WP_310289559.1">
    <property type="nucleotide sequence ID" value="NZ_BAAAWO010000001.1"/>
</dbReference>
<dbReference type="InterPro" id="IPR006047">
    <property type="entry name" value="GH13_cat_dom"/>
</dbReference>
<evidence type="ECO:0000313" key="4">
    <source>
        <dbReference type="Proteomes" id="UP001183817"/>
    </source>
</evidence>
<dbReference type="Gene3D" id="3.20.20.80">
    <property type="entry name" value="Glycosidases"/>
    <property type="match status" value="2"/>
</dbReference>
<dbReference type="GO" id="GO:0004558">
    <property type="term" value="F:alpha-1,4-glucosidase activity"/>
    <property type="evidence" value="ECO:0007669"/>
    <property type="project" value="UniProtKB-EC"/>
</dbReference>
<dbReference type="Pfam" id="PF00128">
    <property type="entry name" value="Alpha-amylase"/>
    <property type="match status" value="1"/>
</dbReference>
<evidence type="ECO:0000259" key="2">
    <source>
        <dbReference type="SMART" id="SM00642"/>
    </source>
</evidence>
<dbReference type="PANTHER" id="PTHR10357:SF179">
    <property type="entry name" value="NEUTRAL AND BASIC AMINO ACID TRANSPORT PROTEIN RBAT"/>
    <property type="match status" value="1"/>
</dbReference>
<evidence type="ECO:0000313" key="3">
    <source>
        <dbReference type="EMBL" id="MDR7357924.1"/>
    </source>
</evidence>
<evidence type="ECO:0000256" key="1">
    <source>
        <dbReference type="ARBA" id="ARBA00008061"/>
    </source>
</evidence>
<organism evidence="3 4">
    <name type="scientific">Paeniglutamicibacter sulfureus</name>
    <dbReference type="NCBI Taxonomy" id="43666"/>
    <lineage>
        <taxon>Bacteria</taxon>
        <taxon>Bacillati</taxon>
        <taxon>Actinomycetota</taxon>
        <taxon>Actinomycetes</taxon>
        <taxon>Micrococcales</taxon>
        <taxon>Micrococcaceae</taxon>
        <taxon>Paeniglutamicibacter</taxon>
    </lineage>
</organism>
<dbReference type="EMBL" id="JAVDYI010000001">
    <property type="protein sequence ID" value="MDR7357924.1"/>
    <property type="molecule type" value="Genomic_DNA"/>
</dbReference>
<feature type="domain" description="Glycosyl hydrolase family 13 catalytic" evidence="2">
    <location>
        <begin position="44"/>
        <end position="453"/>
    </location>
</feature>
<dbReference type="InterPro" id="IPR017853">
    <property type="entry name" value="GH"/>
</dbReference>
<keyword evidence="3" id="KW-0326">Glycosidase</keyword>
<name>A0ABU2BGZ7_9MICC</name>
<dbReference type="Proteomes" id="UP001183817">
    <property type="component" value="Unassembled WGS sequence"/>
</dbReference>
<comment type="similarity">
    <text evidence="1">Belongs to the glycosyl hydrolase 13 family.</text>
</comment>
<dbReference type="InterPro" id="IPR045857">
    <property type="entry name" value="O16G_dom_2"/>
</dbReference>
<gene>
    <name evidence="3" type="ORF">J2S64_001615</name>
</gene>
<sequence>MSLPKDASSASDALNTSATPYALGPMLHKPAEGEQWWRRAVIYQIYPRSFKDSTGSGMGDLAGITAELPKIATLGVDAIWLSPFFPSPQKDAGYDVSDYRGVDPLFGTMDDAKTLIDTAKSFGIRIIIDIVPNHCSNEHALFQAALAAEPGSPERAMFHFADGKGEGGNTPPNNWASLFGGPGWTRVPNPDGTPGQYYFHLFDATQPDFNWRNPAVQEEFEKTLRFWLDAGAGGFRIDVAHAMFKKESMSDWGGAPDGTPRPGFPFADAPMFGQPELHQVFARWREICDQYPGDPVLCSEANVRPLIRLADWVAPGQMHQSFNFDYLRTLWDRDALATVIGDSLAAFDTVGAPTTWVLSNHDVSRHATRFGLDGVALDLGDGIGPRDPQPDTVLGLARARAATVFMLGLPGGAYLYQGEELGLGDHTTLADEYRQDPGFLRTNGAKTGRDGCRVPIPWVHDAPAYGFSPNGETWLPQPGDWAEFSRDVQENDPASTLNLYRRALALRGELGLGLGSLSFYANPDLPQVLAILNGETVSVLNLSDAPVPLPAGEPLLFSDANGAELAAEGLLGANAAAWLRATDG</sequence>
<keyword evidence="3" id="KW-0378">Hydrolase</keyword>
<dbReference type="CDD" id="cd11332">
    <property type="entry name" value="AmyAc_OligoGlu_TS"/>
    <property type="match status" value="1"/>
</dbReference>